<evidence type="ECO:0000313" key="1">
    <source>
        <dbReference type="EMBL" id="MBF6227591.1"/>
    </source>
</evidence>
<dbReference type="EMBL" id="JADLRE010000016">
    <property type="protein sequence ID" value="MBF6227591.1"/>
    <property type="molecule type" value="Genomic_DNA"/>
</dbReference>
<proteinExistence type="predicted"/>
<protein>
    <submittedName>
        <fullName evidence="1">Uncharacterized protein</fullName>
    </submittedName>
</protein>
<name>A0ABS0CCJ9_9NOCA</name>
<accession>A0ABS0CCJ9</accession>
<comment type="caution">
    <text evidence="1">The sequence shown here is derived from an EMBL/GenBank/DDBJ whole genome shotgun (WGS) entry which is preliminary data.</text>
</comment>
<dbReference type="Proteomes" id="UP000807309">
    <property type="component" value="Unassembled WGS sequence"/>
</dbReference>
<sequence length="52" mass="5710">MEPDVHLSVYLHDQRMDFAACVTAALVFIQDWNAHHRPGAVTVLPGNPTGLP</sequence>
<gene>
    <name evidence="1" type="ORF">IU470_21075</name>
</gene>
<organism evidence="1 2">
    <name type="scientific">Nocardia abscessus</name>
    <dbReference type="NCBI Taxonomy" id="120957"/>
    <lineage>
        <taxon>Bacteria</taxon>
        <taxon>Bacillati</taxon>
        <taxon>Actinomycetota</taxon>
        <taxon>Actinomycetes</taxon>
        <taxon>Mycobacteriales</taxon>
        <taxon>Nocardiaceae</taxon>
        <taxon>Nocardia</taxon>
    </lineage>
</organism>
<reference evidence="1 2" key="1">
    <citation type="submission" date="2020-10" db="EMBL/GenBank/DDBJ databases">
        <title>Identification of Nocardia species via Next-generation sequencing and recognition of intraspecies genetic diversity.</title>
        <authorList>
            <person name="Li P."/>
            <person name="Li P."/>
            <person name="Lu B."/>
        </authorList>
    </citation>
    <scope>NUCLEOTIDE SEQUENCE [LARGE SCALE GENOMIC DNA]</scope>
    <source>
        <strain evidence="1 2">N-11</strain>
    </source>
</reference>
<keyword evidence="2" id="KW-1185">Reference proteome</keyword>
<evidence type="ECO:0000313" key="2">
    <source>
        <dbReference type="Proteomes" id="UP000807309"/>
    </source>
</evidence>